<protein>
    <submittedName>
        <fullName evidence="2">Uncharacterized protein</fullName>
    </submittedName>
</protein>
<keyword evidence="1" id="KW-0812">Transmembrane</keyword>
<dbReference type="EMBL" id="JACXAA010000030">
    <property type="protein sequence ID" value="MBD2757743.1"/>
    <property type="molecule type" value="Genomic_DNA"/>
</dbReference>
<feature type="transmembrane region" description="Helical" evidence="1">
    <location>
        <begin position="144"/>
        <end position="169"/>
    </location>
</feature>
<evidence type="ECO:0000256" key="1">
    <source>
        <dbReference type="SAM" id="Phobius"/>
    </source>
</evidence>
<dbReference type="RefSeq" id="WP_191043365.1">
    <property type="nucleotide sequence ID" value="NZ_JACXAA010000030.1"/>
</dbReference>
<evidence type="ECO:0000313" key="2">
    <source>
        <dbReference type="EMBL" id="MBD2757743.1"/>
    </source>
</evidence>
<evidence type="ECO:0000313" key="3">
    <source>
        <dbReference type="Proteomes" id="UP000653797"/>
    </source>
</evidence>
<gene>
    <name evidence="2" type="ORF">IC230_33065</name>
</gene>
<proteinExistence type="predicted"/>
<comment type="caution">
    <text evidence="2">The sequence shown here is derived from an EMBL/GenBank/DDBJ whole genome shotgun (WGS) entry which is preliminary data.</text>
</comment>
<keyword evidence="3" id="KW-1185">Reference proteome</keyword>
<keyword evidence="1" id="KW-1133">Transmembrane helix</keyword>
<dbReference type="Proteomes" id="UP000653797">
    <property type="component" value="Unassembled WGS sequence"/>
</dbReference>
<accession>A0A927B9K9</accession>
<keyword evidence="1" id="KW-0472">Membrane</keyword>
<feature type="transmembrane region" description="Helical" evidence="1">
    <location>
        <begin position="6"/>
        <end position="24"/>
    </location>
</feature>
<dbReference type="AlphaFoldDB" id="A0A927B9K9"/>
<reference evidence="2" key="1">
    <citation type="submission" date="2020-09" db="EMBL/GenBank/DDBJ databases">
        <authorList>
            <person name="Kim M.K."/>
        </authorList>
    </citation>
    <scope>NUCLEOTIDE SEQUENCE</scope>
    <source>
        <strain evidence="2">BT704</strain>
    </source>
</reference>
<sequence>MHLPLWFIATLLILIGSLGLRQGIRQLLKWVGSSLIGNLPPIQSINPFLVTKAGKYAIWQSRKTYGQASLKMPAPIIASMPTGKPLLIHKAYSNVMVSGIGETRFQLFTFWAEPGDYQLEMPDSDPERTYALEIRAYKPTYQMVLAILLTILGGAALLVGIVILIQSALPESRLLP</sequence>
<name>A0A927B9K9_9BACT</name>
<organism evidence="2 3">
    <name type="scientific">Spirosoma validum</name>
    <dbReference type="NCBI Taxonomy" id="2771355"/>
    <lineage>
        <taxon>Bacteria</taxon>
        <taxon>Pseudomonadati</taxon>
        <taxon>Bacteroidota</taxon>
        <taxon>Cytophagia</taxon>
        <taxon>Cytophagales</taxon>
        <taxon>Cytophagaceae</taxon>
        <taxon>Spirosoma</taxon>
    </lineage>
</organism>